<keyword evidence="8" id="KW-1185">Reference proteome</keyword>
<dbReference type="SUPFAM" id="SSF52821">
    <property type="entry name" value="Rhodanese/Cell cycle control phosphatase"/>
    <property type="match status" value="1"/>
</dbReference>
<dbReference type="STRING" id="1245748.A0A397H839"/>
<name>A0A397H839_9EURO</name>
<feature type="domain" description="Rhodanese" evidence="6">
    <location>
        <begin position="172"/>
        <end position="288"/>
    </location>
</feature>
<feature type="region of interest" description="Disordered" evidence="3">
    <location>
        <begin position="112"/>
        <end position="136"/>
    </location>
</feature>
<dbReference type="PANTHER" id="PTHR19134:SF561">
    <property type="entry name" value="PROTEIN TYROSINE PHOSPHATASE 36E, ISOFORM A"/>
    <property type="match status" value="1"/>
</dbReference>
<evidence type="ECO:0000259" key="4">
    <source>
        <dbReference type="PROSITE" id="PS50055"/>
    </source>
</evidence>
<dbReference type="PROSITE" id="PS50055">
    <property type="entry name" value="TYR_PHOSPHATASE_PTP"/>
    <property type="match status" value="1"/>
</dbReference>
<dbReference type="SMART" id="SM00404">
    <property type="entry name" value="PTPc_motif"/>
    <property type="match status" value="1"/>
</dbReference>
<dbReference type="FunFam" id="3.90.190.10:FF:000142">
    <property type="entry name" value="Protein tyrosine phosphatase (Pyp1), putative"/>
    <property type="match status" value="1"/>
</dbReference>
<protein>
    <recommendedName>
        <fullName evidence="2">protein-tyrosine-phosphatase</fullName>
        <ecNumber evidence="2">3.1.3.48</ecNumber>
    </recommendedName>
</protein>
<dbReference type="SMART" id="SM00194">
    <property type="entry name" value="PTPc"/>
    <property type="match status" value="1"/>
</dbReference>
<dbReference type="InterPro" id="IPR036873">
    <property type="entry name" value="Rhodanese-like_dom_sf"/>
</dbReference>
<dbReference type="SMART" id="SM00450">
    <property type="entry name" value="RHOD"/>
    <property type="match status" value="1"/>
</dbReference>
<dbReference type="EMBL" id="NIDN02000095">
    <property type="protein sequence ID" value="RLL96906.1"/>
    <property type="molecule type" value="Genomic_DNA"/>
</dbReference>
<dbReference type="FunFam" id="3.40.250.10:FF:000051">
    <property type="entry name" value="Protein tyrosine phosphatase (Pyp1), putative"/>
    <property type="match status" value="1"/>
</dbReference>
<feature type="compositionally biased region" description="Polar residues" evidence="3">
    <location>
        <begin position="37"/>
        <end position="62"/>
    </location>
</feature>
<dbReference type="GO" id="GO:0004725">
    <property type="term" value="F:protein tyrosine phosphatase activity"/>
    <property type="evidence" value="ECO:0007669"/>
    <property type="project" value="UniProtKB-EC"/>
</dbReference>
<feature type="region of interest" description="Disordered" evidence="3">
    <location>
        <begin position="534"/>
        <end position="555"/>
    </location>
</feature>
<dbReference type="InterPro" id="IPR016130">
    <property type="entry name" value="Tyr_Pase_AS"/>
</dbReference>
<proteinExistence type="inferred from homology"/>
<dbReference type="InterPro" id="IPR029021">
    <property type="entry name" value="Prot-tyrosine_phosphatase-like"/>
</dbReference>
<feature type="compositionally biased region" description="Basic and acidic residues" evidence="3">
    <location>
        <begin position="66"/>
        <end position="76"/>
    </location>
</feature>
<gene>
    <name evidence="7" type="ORF">CFD26_104261</name>
</gene>
<dbReference type="PANTHER" id="PTHR19134">
    <property type="entry name" value="RECEPTOR-TYPE TYROSINE-PROTEIN PHOSPHATASE"/>
    <property type="match status" value="1"/>
</dbReference>
<feature type="domain" description="Tyrosine specific protein phosphatases" evidence="5">
    <location>
        <begin position="602"/>
        <end position="710"/>
    </location>
</feature>
<dbReference type="AlphaFoldDB" id="A0A397H839"/>
<dbReference type="EC" id="3.1.3.48" evidence="2"/>
<dbReference type="Gene3D" id="3.40.250.10">
    <property type="entry name" value="Rhodanese-like domain"/>
    <property type="match status" value="1"/>
</dbReference>
<reference evidence="7 8" key="1">
    <citation type="submission" date="2018-08" db="EMBL/GenBank/DDBJ databases">
        <title>Draft genome sequences of two Aspergillus turcosus clinical strains isolated from bronchoalveolar lavage fluid: one azole-susceptible and the other azole-resistant.</title>
        <authorList>
            <person name="Parent-Michaud M."/>
            <person name="Dufresne P.J."/>
            <person name="Fournier E."/>
            <person name="Martineau C."/>
            <person name="Moreira S."/>
            <person name="Perkins V."/>
            <person name="De Repentigny L."/>
            <person name="Dufresne S.F."/>
        </authorList>
    </citation>
    <scope>NUCLEOTIDE SEQUENCE [LARGE SCALE GENOMIC DNA]</scope>
    <source>
        <strain evidence="7">HMR AF 1038</strain>
    </source>
</reference>
<dbReference type="Pfam" id="PF00102">
    <property type="entry name" value="Y_phosphatase"/>
    <property type="match status" value="1"/>
</dbReference>
<dbReference type="InterPro" id="IPR001763">
    <property type="entry name" value="Rhodanese-like_dom"/>
</dbReference>
<evidence type="ECO:0000256" key="2">
    <source>
        <dbReference type="ARBA" id="ARBA00013064"/>
    </source>
</evidence>
<dbReference type="PROSITE" id="PS00383">
    <property type="entry name" value="TYR_PHOSPHATASE_1"/>
    <property type="match status" value="1"/>
</dbReference>
<dbReference type="PROSITE" id="PS50206">
    <property type="entry name" value="RHODANESE_3"/>
    <property type="match status" value="1"/>
</dbReference>
<dbReference type="InterPro" id="IPR003595">
    <property type="entry name" value="Tyr_Pase_cat"/>
</dbReference>
<evidence type="ECO:0000259" key="6">
    <source>
        <dbReference type="PROSITE" id="PS50206"/>
    </source>
</evidence>
<feature type="region of interest" description="Disordered" evidence="3">
    <location>
        <begin position="1"/>
        <end position="96"/>
    </location>
</feature>
<dbReference type="PROSITE" id="PS50056">
    <property type="entry name" value="TYR_PHOSPHATASE_2"/>
    <property type="match status" value="1"/>
</dbReference>
<dbReference type="PRINTS" id="PR00700">
    <property type="entry name" value="PRTYPHPHTASE"/>
</dbReference>
<dbReference type="CDD" id="cd01446">
    <property type="entry name" value="DSP_MapKP"/>
    <property type="match status" value="1"/>
</dbReference>
<evidence type="ECO:0000256" key="1">
    <source>
        <dbReference type="ARBA" id="ARBA00009649"/>
    </source>
</evidence>
<dbReference type="Gene3D" id="3.90.190.10">
    <property type="entry name" value="Protein tyrosine phosphatase superfamily"/>
    <property type="match status" value="1"/>
</dbReference>
<dbReference type="OrthoDB" id="6058203at2759"/>
<evidence type="ECO:0000256" key="3">
    <source>
        <dbReference type="SAM" id="MobiDB-lite"/>
    </source>
</evidence>
<dbReference type="Pfam" id="PF00581">
    <property type="entry name" value="Rhodanese"/>
    <property type="match status" value="1"/>
</dbReference>
<evidence type="ECO:0000259" key="5">
    <source>
        <dbReference type="PROSITE" id="PS50056"/>
    </source>
</evidence>
<feature type="domain" description="Tyrosine-protein phosphatase" evidence="4">
    <location>
        <begin position="427"/>
        <end position="719"/>
    </location>
</feature>
<evidence type="ECO:0000313" key="7">
    <source>
        <dbReference type="EMBL" id="RLL96906.1"/>
    </source>
</evidence>
<dbReference type="CDD" id="cd18533">
    <property type="entry name" value="PTP_fungal"/>
    <property type="match status" value="1"/>
</dbReference>
<evidence type="ECO:0000313" key="8">
    <source>
        <dbReference type="Proteomes" id="UP000215289"/>
    </source>
</evidence>
<dbReference type="SUPFAM" id="SSF52799">
    <property type="entry name" value="(Phosphotyrosine protein) phosphatases II"/>
    <property type="match status" value="1"/>
</dbReference>
<dbReference type="InterPro" id="IPR000387">
    <property type="entry name" value="Tyr_Pase_dom"/>
</dbReference>
<comment type="caution">
    <text evidence="7">The sequence shown here is derived from an EMBL/GenBank/DDBJ whole genome shotgun (WGS) entry which is preliminary data.</text>
</comment>
<feature type="compositionally biased region" description="Polar residues" evidence="3">
    <location>
        <begin position="1"/>
        <end position="23"/>
    </location>
</feature>
<sequence length="731" mass="81603">MSTTTDQRQSPSSPWTQESQSLQLDGLSTPAPIFSLRDTNSSPTKSGDGLQNASLEQPSPSYFTIKVEDSSDRPVVREGINAKNHRNSSSRPQNLHLNRNAQSLDLEVAEGSVELSQARSENDAGSHRISSSGGLKEKDSIAAYNKPSSANLPPATVNIMSCERCAELLKTCGNDALLLDVRPYAHYARGHIKGSLNLCIPTTLLKRTSFDTQKLANTFTSDIDRKSFWRWKQCRYIIVYDAATIDMKDAAPMINLLNKFTAEGWNGEGSILRGGFKTFSNQFPALVEQPQSSTPGASSRKLNSMQINLPSFAPIAGGCALPESSSAAIPFFGNIRQNMDLMGGVGQIPLQLPQNFTDSKRRLLPRWLRDASDAEDGGQKVSEKFLELEKKELDRMKQALSYEKTGVSTSVEAPSKKYRVAGIEKGNKNRYNDIYPFDHSRVRLQDVPSGGCDYVNANYMKAEYSNKRYIATQAPVPETFDDFWRVIWEQDVRLVVSLTAEIERGQVKCHRYWESGNYGPFRVNNFSERRISMKASGANKNRPQSTQSLSDSSEETSDPCIIVRHFGLSHSAFPFQPLREVTQLQYPYWPDFGTTSQPSHLLQLVDECNAVIRATSNTGFDNREAMPAEHRPVLVHCSAGCGRTGTFCTVDSVLDMLKRQRSAQNPESQGISGRPDTEWIYNDNLDLIAKTVADFRTQRPSMIQNLSQFVLCYESVLEWVVVQMDEGRENT</sequence>
<accession>A0A397H839</accession>
<dbReference type="InterPro" id="IPR050348">
    <property type="entry name" value="Protein-Tyr_Phosphatase"/>
</dbReference>
<organism evidence="7 8">
    <name type="scientific">Aspergillus turcosus</name>
    <dbReference type="NCBI Taxonomy" id="1245748"/>
    <lineage>
        <taxon>Eukaryota</taxon>
        <taxon>Fungi</taxon>
        <taxon>Dikarya</taxon>
        <taxon>Ascomycota</taxon>
        <taxon>Pezizomycotina</taxon>
        <taxon>Eurotiomycetes</taxon>
        <taxon>Eurotiomycetidae</taxon>
        <taxon>Eurotiales</taxon>
        <taxon>Aspergillaceae</taxon>
        <taxon>Aspergillus</taxon>
        <taxon>Aspergillus subgen. Fumigati</taxon>
    </lineage>
</organism>
<comment type="similarity">
    <text evidence="1">Belongs to the protein-tyrosine phosphatase family. Non-receptor class subfamily.</text>
</comment>
<feature type="compositionally biased region" description="Polar residues" evidence="3">
    <location>
        <begin position="538"/>
        <end position="551"/>
    </location>
</feature>
<dbReference type="Proteomes" id="UP000215289">
    <property type="component" value="Unassembled WGS sequence"/>
</dbReference>
<dbReference type="InterPro" id="IPR000242">
    <property type="entry name" value="PTP_cat"/>
</dbReference>